<evidence type="ECO:0000256" key="6">
    <source>
        <dbReference type="ARBA" id="ARBA00023163"/>
    </source>
</evidence>
<evidence type="ECO:0000256" key="7">
    <source>
        <dbReference type="RuleBase" id="RU000716"/>
    </source>
</evidence>
<comment type="caution">
    <text evidence="11">The sequence shown here is derived from an EMBL/GenBank/DDBJ whole genome shotgun (WGS) entry which is preliminary data.</text>
</comment>
<dbReference type="InterPro" id="IPR013324">
    <property type="entry name" value="RNA_pol_sigma_r3/r4-like"/>
</dbReference>
<dbReference type="PANTHER" id="PTHR43133:SF65">
    <property type="entry name" value="ECF RNA POLYMERASE SIGMA FACTOR SIGG"/>
    <property type="match status" value="1"/>
</dbReference>
<dbReference type="Pfam" id="PF08281">
    <property type="entry name" value="Sigma70_r4_2"/>
    <property type="match status" value="1"/>
</dbReference>
<dbReference type="Pfam" id="PF12680">
    <property type="entry name" value="SnoaL_2"/>
    <property type="match status" value="1"/>
</dbReference>
<feature type="domain" description="SnoaL-like" evidence="10">
    <location>
        <begin position="206"/>
        <end position="308"/>
    </location>
</feature>
<protein>
    <recommendedName>
        <fullName evidence="7">RNA polymerase sigma factor</fullName>
    </recommendedName>
</protein>
<dbReference type="Proteomes" id="UP001589867">
    <property type="component" value="Unassembled WGS sequence"/>
</dbReference>
<evidence type="ECO:0000313" key="12">
    <source>
        <dbReference type="Proteomes" id="UP001589867"/>
    </source>
</evidence>
<sequence length="342" mass="38017">MGEESTFAEMLERHRRELRVHCYRMLGSYDEAEDLVQETFLRAWRGRDSFAGRSSLRAWLYRIATNACLDALRGRARRVLPQDLSPPSGPDDDLPPRTDIPWLQPFLDQAAPVEAEPDSVVVTRETMELAFLAAIQHLPPRQRAVLILRDVVGWSAKEAASALDASVASTNSALQRARATLREHLPEHRSEWTQPLGPTEEELAVVRRYVDAVERADLDALAVLLADDIRAVMPPWPMWFAGRDTVLATLAASWDPAGPYYIGRLRMVLTAANGMPAAVTYVRPPGEDAFRPFGIGVLRVADGRIAEITAFHDTSLFATFGLPLEPPMTFASADVSTDVRHI</sequence>
<dbReference type="Gene3D" id="1.10.1740.10">
    <property type="match status" value="1"/>
</dbReference>
<dbReference type="InterPro" id="IPR037401">
    <property type="entry name" value="SnoaL-like"/>
</dbReference>
<dbReference type="SUPFAM" id="SSF54427">
    <property type="entry name" value="NTF2-like"/>
    <property type="match status" value="1"/>
</dbReference>
<evidence type="ECO:0000259" key="8">
    <source>
        <dbReference type="Pfam" id="PF04542"/>
    </source>
</evidence>
<organism evidence="11 12">
    <name type="scientific">Phytohabitans kaempferiae</name>
    <dbReference type="NCBI Taxonomy" id="1620943"/>
    <lineage>
        <taxon>Bacteria</taxon>
        <taxon>Bacillati</taxon>
        <taxon>Actinomycetota</taxon>
        <taxon>Actinomycetes</taxon>
        <taxon>Micromonosporales</taxon>
        <taxon>Micromonosporaceae</taxon>
    </lineage>
</organism>
<evidence type="ECO:0000313" key="11">
    <source>
        <dbReference type="EMBL" id="MFC0533244.1"/>
    </source>
</evidence>
<evidence type="ECO:0000256" key="3">
    <source>
        <dbReference type="ARBA" id="ARBA00023015"/>
    </source>
</evidence>
<keyword evidence="4 7" id="KW-0731">Sigma factor</keyword>
<dbReference type="InterPro" id="IPR014305">
    <property type="entry name" value="RNA_pol_sigma-G_actinobac"/>
</dbReference>
<evidence type="ECO:0000256" key="1">
    <source>
        <dbReference type="ARBA" id="ARBA00010641"/>
    </source>
</evidence>
<evidence type="ECO:0000259" key="10">
    <source>
        <dbReference type="Pfam" id="PF12680"/>
    </source>
</evidence>
<dbReference type="InterPro" id="IPR000838">
    <property type="entry name" value="RNA_pol_sigma70_ECF_CS"/>
</dbReference>
<dbReference type="InterPro" id="IPR036388">
    <property type="entry name" value="WH-like_DNA-bd_sf"/>
</dbReference>
<dbReference type="Gene3D" id="3.10.450.50">
    <property type="match status" value="1"/>
</dbReference>
<reference evidence="11 12" key="1">
    <citation type="submission" date="2024-09" db="EMBL/GenBank/DDBJ databases">
        <authorList>
            <person name="Sun Q."/>
            <person name="Mori K."/>
        </authorList>
    </citation>
    <scope>NUCLEOTIDE SEQUENCE [LARGE SCALE GENOMIC DNA]</scope>
    <source>
        <strain evidence="11 12">TBRC 3947</strain>
    </source>
</reference>
<dbReference type="InterPro" id="IPR013249">
    <property type="entry name" value="RNA_pol_sigma70_r4_t2"/>
</dbReference>
<dbReference type="InterPro" id="IPR013325">
    <property type="entry name" value="RNA_pol_sigma_r2"/>
</dbReference>
<dbReference type="InterPro" id="IPR032710">
    <property type="entry name" value="NTF2-like_dom_sf"/>
</dbReference>
<dbReference type="PANTHER" id="PTHR43133">
    <property type="entry name" value="RNA POLYMERASE ECF-TYPE SIGMA FACTO"/>
    <property type="match status" value="1"/>
</dbReference>
<keyword evidence="3 7" id="KW-0805">Transcription regulation</keyword>
<evidence type="ECO:0000259" key="9">
    <source>
        <dbReference type="Pfam" id="PF08281"/>
    </source>
</evidence>
<feature type="domain" description="RNA polymerase sigma-70 region 2" evidence="8">
    <location>
        <begin position="11"/>
        <end position="78"/>
    </location>
</feature>
<comment type="similarity">
    <text evidence="1 7">Belongs to the sigma-70 factor family. ECF subfamily.</text>
</comment>
<dbReference type="SUPFAM" id="SSF88659">
    <property type="entry name" value="Sigma3 and sigma4 domains of RNA polymerase sigma factors"/>
    <property type="match status" value="1"/>
</dbReference>
<keyword evidence="5 7" id="KW-0238">DNA-binding</keyword>
<dbReference type="PROSITE" id="PS01063">
    <property type="entry name" value="SIGMA70_ECF"/>
    <property type="match status" value="1"/>
</dbReference>
<evidence type="ECO:0000256" key="2">
    <source>
        <dbReference type="ARBA" id="ARBA00011344"/>
    </source>
</evidence>
<keyword evidence="6 7" id="KW-0804">Transcription</keyword>
<comment type="subunit">
    <text evidence="2">Interacts transiently with the RNA polymerase catalytic core formed by RpoA, RpoB, RpoC and RpoZ (2 alpha, 1 beta, 1 beta' and 1 omega subunit) to form the RNA polymerase holoenzyme that can initiate transcription.</text>
</comment>
<dbReference type="NCBIfam" id="TIGR02937">
    <property type="entry name" value="sigma70-ECF"/>
    <property type="match status" value="1"/>
</dbReference>
<dbReference type="NCBIfam" id="TIGR02960">
    <property type="entry name" value="SigX5"/>
    <property type="match status" value="1"/>
</dbReference>
<dbReference type="InterPro" id="IPR039425">
    <property type="entry name" value="RNA_pol_sigma-70-like"/>
</dbReference>
<name>A0ABV6MF92_9ACTN</name>
<dbReference type="InterPro" id="IPR007627">
    <property type="entry name" value="RNA_pol_sigma70_r2"/>
</dbReference>
<dbReference type="SUPFAM" id="SSF88946">
    <property type="entry name" value="Sigma2 domain of RNA polymerase sigma factors"/>
    <property type="match status" value="1"/>
</dbReference>
<dbReference type="InterPro" id="IPR014284">
    <property type="entry name" value="RNA_pol_sigma-70_dom"/>
</dbReference>
<keyword evidence="12" id="KW-1185">Reference proteome</keyword>
<gene>
    <name evidence="11" type="ORF">ACFFIA_37120</name>
</gene>
<evidence type="ECO:0000256" key="5">
    <source>
        <dbReference type="ARBA" id="ARBA00023125"/>
    </source>
</evidence>
<dbReference type="CDD" id="cd06171">
    <property type="entry name" value="Sigma70_r4"/>
    <property type="match status" value="1"/>
</dbReference>
<dbReference type="EMBL" id="JBHLUH010000079">
    <property type="protein sequence ID" value="MFC0533244.1"/>
    <property type="molecule type" value="Genomic_DNA"/>
</dbReference>
<dbReference type="Pfam" id="PF04542">
    <property type="entry name" value="Sigma70_r2"/>
    <property type="match status" value="1"/>
</dbReference>
<proteinExistence type="inferred from homology"/>
<accession>A0ABV6MF92</accession>
<evidence type="ECO:0000256" key="4">
    <source>
        <dbReference type="ARBA" id="ARBA00023082"/>
    </source>
</evidence>
<dbReference type="NCBIfam" id="NF006089">
    <property type="entry name" value="PRK08241.1"/>
    <property type="match status" value="1"/>
</dbReference>
<dbReference type="RefSeq" id="WP_377260562.1">
    <property type="nucleotide sequence ID" value="NZ_JBHLUH010000079.1"/>
</dbReference>
<feature type="domain" description="RNA polymerase sigma factor 70 region 4 type 2" evidence="9">
    <location>
        <begin position="130"/>
        <end position="181"/>
    </location>
</feature>
<dbReference type="Gene3D" id="1.10.10.10">
    <property type="entry name" value="Winged helix-like DNA-binding domain superfamily/Winged helix DNA-binding domain"/>
    <property type="match status" value="1"/>
</dbReference>